<dbReference type="PRINTS" id="PR00143">
    <property type="entry name" value="CITRTSNTHASE"/>
</dbReference>
<dbReference type="GO" id="GO:0005975">
    <property type="term" value="P:carbohydrate metabolic process"/>
    <property type="evidence" value="ECO:0007669"/>
    <property type="project" value="TreeGrafter"/>
</dbReference>
<organism evidence="9 10">
    <name type="scientific">Kosmotoga pacifica</name>
    <dbReference type="NCBI Taxonomy" id="1330330"/>
    <lineage>
        <taxon>Bacteria</taxon>
        <taxon>Thermotogati</taxon>
        <taxon>Thermotogota</taxon>
        <taxon>Thermotogae</taxon>
        <taxon>Kosmotogales</taxon>
        <taxon>Kosmotogaceae</taxon>
        <taxon>Kosmotoga</taxon>
    </lineage>
</organism>
<dbReference type="InterPro" id="IPR036969">
    <property type="entry name" value="Citrate_synthase_sf"/>
</dbReference>
<dbReference type="InterPro" id="IPR016142">
    <property type="entry name" value="Citrate_synth-like_lrg_a-sub"/>
</dbReference>
<comment type="pathway">
    <text evidence="1">Carbohydrate metabolism; tricarboxylic acid cycle.</text>
</comment>
<dbReference type="Gene3D" id="1.10.580.10">
    <property type="entry name" value="Citrate Synthase, domain 1"/>
    <property type="match status" value="1"/>
</dbReference>
<dbReference type="RefSeq" id="WP_047753799.1">
    <property type="nucleotide sequence ID" value="NZ_CAJUHA010000022.1"/>
</dbReference>
<evidence type="ECO:0000256" key="3">
    <source>
        <dbReference type="ARBA" id="ARBA00022532"/>
    </source>
</evidence>
<evidence type="ECO:0000256" key="2">
    <source>
        <dbReference type="ARBA" id="ARBA00010566"/>
    </source>
</evidence>
<keyword evidence="3" id="KW-0816">Tricarboxylic acid cycle</keyword>
<sequence length="376" mass="42678">MKGIKIFKGLENVAVAKTSLSHINGEKGRLIYRGIPVEILAEKATFEEVAFLLWFGYLPNRKELDDLIKFMSDNRNIHSEIEDWIVKFPREAHPMDVLRSCVSLFGVFENSRGSHDEIQKAAKITAKFPTIVSYHYRLSRGLNPVPPDKTLDHASNFYYMMTGEKPDEEISKLMNSIFILHAEQGLNASTFAAMVIASTLSDMYSSITGAIGALKGALHGGANEKVIDMIEDIGLPENVESYVEEALKEKRKIPGFGHRVYKTYDPRSKVLREYARKLSSKMDDIKYFPVTEKLEKVVVEKLAHKKIFPNVDLYSGIVYKLLGFPKEIYTTIFAIARVVGWTAHIIEYNKFNKIIRPCGVYIGPMNAEYIPLEARE</sequence>
<dbReference type="CDD" id="cd06118">
    <property type="entry name" value="citrate_synt_like_1"/>
    <property type="match status" value="1"/>
</dbReference>
<evidence type="ECO:0000313" key="9">
    <source>
        <dbReference type="EMBL" id="AKI96664.1"/>
    </source>
</evidence>
<dbReference type="PANTHER" id="PTHR11739:SF4">
    <property type="entry name" value="CITRATE SYNTHASE, PEROXISOMAL"/>
    <property type="match status" value="1"/>
</dbReference>
<dbReference type="PANTHER" id="PTHR11739">
    <property type="entry name" value="CITRATE SYNTHASE"/>
    <property type="match status" value="1"/>
</dbReference>
<dbReference type="GO" id="GO:0036440">
    <property type="term" value="F:citrate synthase activity"/>
    <property type="evidence" value="ECO:0007669"/>
    <property type="project" value="UniProtKB-EC"/>
</dbReference>
<evidence type="ECO:0000256" key="7">
    <source>
        <dbReference type="PIRSR" id="PIRSR001369-1"/>
    </source>
</evidence>
<dbReference type="InterPro" id="IPR024176">
    <property type="entry name" value="Citrate_synthase_bac-typ"/>
</dbReference>
<feature type="active site" evidence="7">
    <location>
        <position position="312"/>
    </location>
</feature>
<dbReference type="InterPro" id="IPR002020">
    <property type="entry name" value="Citrate_synthase"/>
</dbReference>
<dbReference type="PROSITE" id="PS00480">
    <property type="entry name" value="CITRATE_SYNTHASE"/>
    <property type="match status" value="1"/>
</dbReference>
<keyword evidence="9" id="KW-0012">Acyltransferase</keyword>
<evidence type="ECO:0000313" key="10">
    <source>
        <dbReference type="Proteomes" id="UP000035159"/>
    </source>
</evidence>
<dbReference type="InterPro" id="IPR016143">
    <property type="entry name" value="Citrate_synth-like_sm_a-sub"/>
</dbReference>
<dbReference type="AlphaFoldDB" id="A0A0G2ZAR0"/>
<evidence type="ECO:0000256" key="1">
    <source>
        <dbReference type="ARBA" id="ARBA00005163"/>
    </source>
</evidence>
<dbReference type="Proteomes" id="UP000035159">
    <property type="component" value="Chromosome"/>
</dbReference>
<dbReference type="NCBIfam" id="TIGR01800">
    <property type="entry name" value="cit_synth_II"/>
    <property type="match status" value="1"/>
</dbReference>
<evidence type="ECO:0000256" key="5">
    <source>
        <dbReference type="ARBA" id="ARBA00049288"/>
    </source>
</evidence>
<gene>
    <name evidence="9" type="ORF">IX53_01210</name>
</gene>
<evidence type="ECO:0000256" key="4">
    <source>
        <dbReference type="ARBA" id="ARBA00022679"/>
    </source>
</evidence>
<dbReference type="STRING" id="1330330.IX53_01210"/>
<dbReference type="SUPFAM" id="SSF48256">
    <property type="entry name" value="Citrate synthase"/>
    <property type="match status" value="1"/>
</dbReference>
<keyword evidence="4 6" id="KW-0808">Transferase</keyword>
<dbReference type="KEGG" id="kpf:IX53_01210"/>
<dbReference type="GO" id="GO:0005829">
    <property type="term" value="C:cytosol"/>
    <property type="evidence" value="ECO:0007669"/>
    <property type="project" value="TreeGrafter"/>
</dbReference>
<protein>
    <recommendedName>
        <fullName evidence="6">Citrate synthase</fullName>
    </recommendedName>
</protein>
<dbReference type="PATRIC" id="fig|1330330.3.peg.246"/>
<keyword evidence="10" id="KW-1185">Reference proteome</keyword>
<accession>A0A0G2ZAR0</accession>
<dbReference type="Gene3D" id="1.10.230.10">
    <property type="entry name" value="Cytochrome P450-Terp, domain 2"/>
    <property type="match status" value="1"/>
</dbReference>
<dbReference type="InterPro" id="IPR019810">
    <property type="entry name" value="Citrate_synthase_AS"/>
</dbReference>
<feature type="active site" evidence="7">
    <location>
        <position position="258"/>
    </location>
</feature>
<reference evidence="9 10" key="1">
    <citation type="submission" date="2015-04" db="EMBL/GenBank/DDBJ databases">
        <title>Complete Genome Sequence of Kosmotoga pacifica SLHLJ1.</title>
        <authorList>
            <person name="Jiang L.J."/>
            <person name="Shao Z.Z."/>
            <person name="Jebbar M."/>
        </authorList>
    </citation>
    <scope>NUCLEOTIDE SEQUENCE [LARGE SCALE GENOMIC DNA]</scope>
    <source>
        <strain evidence="9 10">SLHLJ1</strain>
    </source>
</reference>
<comment type="catalytic activity">
    <reaction evidence="5">
        <text>oxaloacetate + acetyl-CoA + H2O = citrate + CoA + H(+)</text>
        <dbReference type="Rhea" id="RHEA:16845"/>
        <dbReference type="ChEBI" id="CHEBI:15377"/>
        <dbReference type="ChEBI" id="CHEBI:15378"/>
        <dbReference type="ChEBI" id="CHEBI:16452"/>
        <dbReference type="ChEBI" id="CHEBI:16947"/>
        <dbReference type="ChEBI" id="CHEBI:57287"/>
        <dbReference type="ChEBI" id="CHEBI:57288"/>
        <dbReference type="EC" id="2.3.3.16"/>
    </reaction>
</comment>
<dbReference type="EMBL" id="CP011232">
    <property type="protein sequence ID" value="AKI96664.1"/>
    <property type="molecule type" value="Genomic_DNA"/>
</dbReference>
<comment type="similarity">
    <text evidence="2 6 8">Belongs to the citrate synthase family.</text>
</comment>
<proteinExistence type="inferred from homology"/>
<name>A0A0G2ZAR0_9BACT</name>
<dbReference type="InterPro" id="IPR011278">
    <property type="entry name" value="2-MeCitrate/Citrate_synth_II"/>
</dbReference>
<dbReference type="UniPathway" id="UPA00223"/>
<evidence type="ECO:0000256" key="6">
    <source>
        <dbReference type="PIRNR" id="PIRNR001369"/>
    </source>
</evidence>
<dbReference type="OrthoDB" id="9800864at2"/>
<evidence type="ECO:0000256" key="8">
    <source>
        <dbReference type="RuleBase" id="RU003406"/>
    </source>
</evidence>
<dbReference type="PIRSF" id="PIRSF001369">
    <property type="entry name" value="Citrate_synth"/>
    <property type="match status" value="1"/>
</dbReference>
<dbReference type="Pfam" id="PF00285">
    <property type="entry name" value="Citrate_synt"/>
    <property type="match status" value="1"/>
</dbReference>
<dbReference type="GO" id="GO:0006099">
    <property type="term" value="P:tricarboxylic acid cycle"/>
    <property type="evidence" value="ECO:0007669"/>
    <property type="project" value="UniProtKB-UniPathway"/>
</dbReference>